<keyword evidence="3 7" id="KW-0479">Metal-binding</keyword>
<dbReference type="Proteomes" id="UP000410492">
    <property type="component" value="Unassembled WGS sequence"/>
</dbReference>
<dbReference type="InterPro" id="IPR023174">
    <property type="entry name" value="PDEase_CS"/>
</dbReference>
<dbReference type="SUPFAM" id="SSF109604">
    <property type="entry name" value="HD-domain/PDEase-like"/>
    <property type="match status" value="1"/>
</dbReference>
<evidence type="ECO:0000256" key="9">
    <source>
        <dbReference type="SAM" id="MobiDB-lite"/>
    </source>
</evidence>
<proteinExistence type="inferred from homology"/>
<feature type="binding site" evidence="6">
    <location>
        <begin position="628"/>
        <end position="632"/>
    </location>
    <ligand>
        <name>AMP</name>
        <dbReference type="ChEBI" id="CHEBI:456215"/>
    </ligand>
</feature>
<feature type="binding site" evidence="7">
    <location>
        <position position="777"/>
    </location>
    <ligand>
        <name>Zn(2+)</name>
        <dbReference type="ChEBI" id="CHEBI:29105"/>
        <label>1</label>
    </ligand>
</feature>
<organism evidence="11 12">
    <name type="scientific">Callosobruchus maculatus</name>
    <name type="common">Southern cowpea weevil</name>
    <name type="synonym">Pulse bruchid</name>
    <dbReference type="NCBI Taxonomy" id="64391"/>
    <lineage>
        <taxon>Eukaryota</taxon>
        <taxon>Metazoa</taxon>
        <taxon>Ecdysozoa</taxon>
        <taxon>Arthropoda</taxon>
        <taxon>Hexapoda</taxon>
        <taxon>Insecta</taxon>
        <taxon>Pterygota</taxon>
        <taxon>Neoptera</taxon>
        <taxon>Endopterygota</taxon>
        <taxon>Coleoptera</taxon>
        <taxon>Polyphaga</taxon>
        <taxon>Cucujiformia</taxon>
        <taxon>Chrysomeloidea</taxon>
        <taxon>Chrysomelidae</taxon>
        <taxon>Bruchinae</taxon>
        <taxon>Bruchini</taxon>
        <taxon>Callosobruchus</taxon>
    </lineage>
</organism>
<feature type="binding site" evidence="6">
    <location>
        <position position="829"/>
    </location>
    <ligand>
        <name>AMP</name>
        <dbReference type="ChEBI" id="CHEBI:456215"/>
    </ligand>
</feature>
<feature type="binding site" evidence="7">
    <location>
        <position position="667"/>
    </location>
    <ligand>
        <name>Zn(2+)</name>
        <dbReference type="ChEBI" id="CHEBI:29105"/>
        <label>2</label>
    </ligand>
</feature>
<dbReference type="InterPro" id="IPR002073">
    <property type="entry name" value="PDEase_catalytic_dom"/>
</dbReference>
<feature type="region of interest" description="Disordered" evidence="9">
    <location>
        <begin position="29"/>
        <end position="58"/>
    </location>
</feature>
<feature type="binding site" evidence="7">
    <location>
        <position position="667"/>
    </location>
    <ligand>
        <name>Zn(2+)</name>
        <dbReference type="ChEBI" id="CHEBI:29105"/>
        <label>1</label>
    </ligand>
</feature>
<accession>A0A653BFQ3</accession>
<dbReference type="InterPro" id="IPR003018">
    <property type="entry name" value="GAF"/>
</dbReference>
<reference evidence="11 12" key="1">
    <citation type="submission" date="2019-01" db="EMBL/GenBank/DDBJ databases">
        <authorList>
            <person name="Sayadi A."/>
        </authorList>
    </citation>
    <scope>NUCLEOTIDE SEQUENCE [LARGE SCALE GENOMIC DNA]</scope>
</reference>
<dbReference type="InterPro" id="IPR023088">
    <property type="entry name" value="PDEase"/>
</dbReference>
<evidence type="ECO:0000256" key="2">
    <source>
        <dbReference type="ARBA" id="ARBA00022535"/>
    </source>
</evidence>
<dbReference type="EMBL" id="CAACVG010000662">
    <property type="protein sequence ID" value="VEN34410.1"/>
    <property type="molecule type" value="Genomic_DNA"/>
</dbReference>
<dbReference type="GO" id="GO:0007165">
    <property type="term" value="P:signal transduction"/>
    <property type="evidence" value="ECO:0007669"/>
    <property type="project" value="InterPro"/>
</dbReference>
<feature type="domain" description="PDEase" evidence="10">
    <location>
        <begin position="552"/>
        <end position="872"/>
    </location>
</feature>
<evidence type="ECO:0000256" key="4">
    <source>
        <dbReference type="ARBA" id="ARBA00022801"/>
    </source>
</evidence>
<feature type="binding site" evidence="7">
    <location>
        <position position="632"/>
    </location>
    <ligand>
        <name>Zn(2+)</name>
        <dbReference type="ChEBI" id="CHEBI:29105"/>
        <label>1</label>
    </ligand>
</feature>
<comment type="cofactor">
    <cofactor evidence="8">
        <name>a divalent metal cation</name>
        <dbReference type="ChEBI" id="CHEBI:60240"/>
    </cofactor>
    <text evidence="8">Binds 2 divalent metal cations per subunit. Site 1 may preferentially bind zinc ions, while site 2 has a preference for magnesium and/or manganese ions.</text>
</comment>
<dbReference type="FunFam" id="3.30.450.40:FF:000067">
    <property type="entry name" value="Phosphodiesterase"/>
    <property type="match status" value="1"/>
</dbReference>
<feature type="binding site" evidence="7">
    <location>
        <position position="666"/>
    </location>
    <ligand>
        <name>Zn(2+)</name>
        <dbReference type="ChEBI" id="CHEBI:29105"/>
        <label>1</label>
    </ligand>
</feature>
<keyword evidence="4 8" id="KW-0378">Hydrolase</keyword>
<evidence type="ECO:0000256" key="6">
    <source>
        <dbReference type="PIRSR" id="PIRSR623088-2"/>
    </source>
</evidence>
<dbReference type="InterPro" id="IPR036971">
    <property type="entry name" value="PDEase_catalytic_dom_sf"/>
</dbReference>
<dbReference type="GO" id="GO:0046872">
    <property type="term" value="F:metal ion binding"/>
    <property type="evidence" value="ECO:0007669"/>
    <property type="project" value="UniProtKB-KW"/>
</dbReference>
<evidence type="ECO:0000313" key="12">
    <source>
        <dbReference type="Proteomes" id="UP000410492"/>
    </source>
</evidence>
<dbReference type="SUPFAM" id="SSF55781">
    <property type="entry name" value="GAF domain-like"/>
    <property type="match status" value="2"/>
</dbReference>
<evidence type="ECO:0000256" key="5">
    <source>
        <dbReference type="PIRSR" id="PIRSR623088-1"/>
    </source>
</evidence>
<dbReference type="CDD" id="cd00077">
    <property type="entry name" value="HDc"/>
    <property type="match status" value="1"/>
</dbReference>
<feature type="binding site" evidence="6">
    <location>
        <position position="667"/>
    </location>
    <ligand>
        <name>AMP</name>
        <dbReference type="ChEBI" id="CHEBI:456215"/>
    </ligand>
</feature>
<sequence length="881" mass="100080">MSEEHRQQQSQFQVQIIVTPVQGCDGRAEIRVIGGTPRSSTPSSPTHRPVEQATDMSSGAVDAMKKKVKQNFLSPAEAYRSHEKRKNVPGSPTHSQGPLSKKDHPLPSAMITAETVSEYLVSHPDFLEYFVMEKVEVEQLERWIIRKSQRLKKKPETKSGRKTSLSRWKFCVHADKRQMLQDLTQSLQQKPTKDQVLWELANCICSAVNADGYKLFLSTKSDPEDLRLIAAPEHAPASARNGSGYGFDGDHALPAYVARTQEPVRLSRGATDAKFPEEVMQELQGDIYHVQCQPIIQSDGQLSAVLELWRREGGGPFYEEDEEIASSYLVWGGIALHYAQLYLNMNQQRKLNDFLLAVVKSIFQDMVSMDMLVTKIMNFAQRLVDADRASLFLVDAKNKELYATIFDIGIESQDSDGTNDIDFEQEEFSARPLKEIRFPLGTGIAGQVALTGEVLNIRDAYGDSRFNRTVDQLTGYKTHTILCMPIYIRGSIIGVVQMVNKRTGYFTKEDEEAFETFAVYCGLALHHAKLYDKIRKSEQKYKVALEVLSYHNTCTEEEFALALRDGAPREIIGIDDYYFNPFDVEDYEKARYAIYMFADLFGLVNFDKCSLVKFTLTVRKNYRKVPYHNWTHGFSVANSMYCIIKHSKGVFQPHECLALYIGALCHDLDHRGKNNKFMLDTESPLAAIYSTSTMEHHHFNQTVTILQQEGHNIFNKLSNSDYKQVLGLLKHCILATDLAVFFPNKARLSSLVQTKTFSWTNTEHRKLLQAIAMTGSDLSASAKPWDIQVETVKVIFEEFYEQGDAERATGRTPIPMMDREQPEQQPASQVGFLTGICVPCYQLLYALIPETKPMLDMCQRNLERWRKIDQDIKGRGKDSAP</sequence>
<feature type="active site" description="Proton donor" evidence="5">
    <location>
        <position position="628"/>
    </location>
</feature>
<keyword evidence="2" id="KW-0140">cGMP</keyword>
<dbReference type="InterPro" id="IPR003607">
    <property type="entry name" value="HD/PDEase_dom"/>
</dbReference>
<dbReference type="GO" id="GO:0004114">
    <property type="term" value="F:3',5'-cyclic-nucleotide phosphodiesterase activity"/>
    <property type="evidence" value="ECO:0007669"/>
    <property type="project" value="InterPro"/>
</dbReference>
<feature type="region of interest" description="Disordered" evidence="9">
    <location>
        <begin position="76"/>
        <end position="106"/>
    </location>
</feature>
<dbReference type="Pfam" id="PF01590">
    <property type="entry name" value="GAF"/>
    <property type="match status" value="1"/>
</dbReference>
<dbReference type="PRINTS" id="PR00387">
    <property type="entry name" value="PDIESTERASE1"/>
</dbReference>
<dbReference type="Gene3D" id="3.30.450.40">
    <property type="match status" value="2"/>
</dbReference>
<dbReference type="PANTHER" id="PTHR11347">
    <property type="entry name" value="CYCLIC NUCLEOTIDE PHOSPHODIESTERASE"/>
    <property type="match status" value="1"/>
</dbReference>
<dbReference type="SMART" id="SM00065">
    <property type="entry name" value="GAF"/>
    <property type="match status" value="2"/>
</dbReference>
<dbReference type="InterPro" id="IPR029016">
    <property type="entry name" value="GAF-like_dom_sf"/>
</dbReference>
<dbReference type="SMART" id="SM00471">
    <property type="entry name" value="HDc"/>
    <property type="match status" value="1"/>
</dbReference>
<dbReference type="Gene3D" id="1.10.1300.10">
    <property type="entry name" value="3'5'-cyclic nucleotide phosphodiesterase, catalytic domain"/>
    <property type="match status" value="1"/>
</dbReference>
<gene>
    <name evidence="11" type="ORF">CALMAC_LOCUS616</name>
</gene>
<dbReference type="AlphaFoldDB" id="A0A653BFQ3"/>
<comment type="similarity">
    <text evidence="1 8">Belongs to the cyclic nucleotide phosphodiesterase family.</text>
</comment>
<dbReference type="EC" id="3.1.4.-" evidence="8"/>
<protein>
    <recommendedName>
        <fullName evidence="8">Phosphodiesterase</fullName>
        <ecNumber evidence="8">3.1.4.-</ecNumber>
    </recommendedName>
</protein>
<keyword evidence="12" id="KW-1185">Reference proteome</keyword>
<evidence type="ECO:0000256" key="1">
    <source>
        <dbReference type="ARBA" id="ARBA00007648"/>
    </source>
</evidence>
<dbReference type="PROSITE" id="PS00126">
    <property type="entry name" value="PDEASE_I_1"/>
    <property type="match status" value="1"/>
</dbReference>
<dbReference type="OrthoDB" id="295473at2759"/>
<dbReference type="FunFam" id="1.10.1300.10:FF:000003">
    <property type="entry name" value="Phosphodiesterase"/>
    <property type="match status" value="1"/>
</dbReference>
<dbReference type="Pfam" id="PF00233">
    <property type="entry name" value="PDEase_I"/>
    <property type="match status" value="1"/>
</dbReference>
<evidence type="ECO:0000256" key="3">
    <source>
        <dbReference type="ARBA" id="ARBA00022723"/>
    </source>
</evidence>
<evidence type="ECO:0000259" key="10">
    <source>
        <dbReference type="PROSITE" id="PS51845"/>
    </source>
</evidence>
<evidence type="ECO:0000256" key="7">
    <source>
        <dbReference type="PIRSR" id="PIRSR623088-3"/>
    </source>
</evidence>
<feature type="binding site" evidence="6">
    <location>
        <position position="777"/>
    </location>
    <ligand>
        <name>AMP</name>
        <dbReference type="ChEBI" id="CHEBI:456215"/>
    </ligand>
</feature>
<name>A0A653BFQ3_CALMS</name>
<dbReference type="PROSITE" id="PS51845">
    <property type="entry name" value="PDEASE_I_2"/>
    <property type="match status" value="1"/>
</dbReference>
<evidence type="ECO:0000313" key="11">
    <source>
        <dbReference type="EMBL" id="VEN34410.1"/>
    </source>
</evidence>
<feature type="compositionally biased region" description="Low complexity" evidence="9">
    <location>
        <begin position="36"/>
        <end position="47"/>
    </location>
</feature>
<evidence type="ECO:0000256" key="8">
    <source>
        <dbReference type="RuleBase" id="RU363067"/>
    </source>
</evidence>